<sequence length="148" mass="15131">MTTLPANCGAAPVIVPRDMPVSTADCKVMPLAVNVDVAFSEASPVSGITVMVPRSATLAPTRVTLSINLPSAFVRPFLTEFPPSNRAEPVAVARTSWSTTGLPAASNTVTVSGVASFRSTATISGVIEMLAGPTTEAALGAPEMRTGM</sequence>
<accession>A0A6J7SSM3</accession>
<dbReference type="EMBL" id="CAFBPZ010000188">
    <property type="protein sequence ID" value="CAB5043268.1"/>
    <property type="molecule type" value="Genomic_DNA"/>
</dbReference>
<evidence type="ECO:0000313" key="1">
    <source>
        <dbReference type="EMBL" id="CAB5043268.1"/>
    </source>
</evidence>
<proteinExistence type="predicted"/>
<name>A0A6J7SSM3_9ZZZZ</name>
<gene>
    <name evidence="1" type="ORF">UFOPK4237_01739</name>
</gene>
<protein>
    <submittedName>
        <fullName evidence="1">Unannotated protein</fullName>
    </submittedName>
</protein>
<reference evidence="1" key="1">
    <citation type="submission" date="2020-05" db="EMBL/GenBank/DDBJ databases">
        <authorList>
            <person name="Chiriac C."/>
            <person name="Salcher M."/>
            <person name="Ghai R."/>
            <person name="Kavagutti S V."/>
        </authorList>
    </citation>
    <scope>NUCLEOTIDE SEQUENCE</scope>
</reference>
<organism evidence="1">
    <name type="scientific">freshwater metagenome</name>
    <dbReference type="NCBI Taxonomy" id="449393"/>
    <lineage>
        <taxon>unclassified sequences</taxon>
        <taxon>metagenomes</taxon>
        <taxon>ecological metagenomes</taxon>
    </lineage>
</organism>
<dbReference type="AlphaFoldDB" id="A0A6J7SSM3"/>